<dbReference type="EMBL" id="FMTS01000009">
    <property type="protein sequence ID" value="SCW82181.1"/>
    <property type="molecule type" value="Genomic_DNA"/>
</dbReference>
<dbReference type="GO" id="GO:0030638">
    <property type="term" value="P:polyketide metabolic process"/>
    <property type="evidence" value="ECO:0007669"/>
    <property type="project" value="InterPro"/>
</dbReference>
<proteinExistence type="predicted"/>
<dbReference type="Gene3D" id="3.10.450.50">
    <property type="match status" value="1"/>
</dbReference>
<dbReference type="STRING" id="260084.SAMN02927928_3687"/>
<dbReference type="PANTHER" id="PTHR38436:SF1">
    <property type="entry name" value="ESTER CYCLASE"/>
    <property type="match status" value="1"/>
</dbReference>
<keyword evidence="3" id="KW-1185">Reference proteome</keyword>
<feature type="chain" id="PRO_5011534085" evidence="1">
    <location>
        <begin position="25"/>
        <end position="160"/>
    </location>
</feature>
<name>A0A1G4TLG6_9CAUL</name>
<evidence type="ECO:0000313" key="2">
    <source>
        <dbReference type="EMBL" id="SCW82181.1"/>
    </source>
</evidence>
<reference evidence="3" key="1">
    <citation type="submission" date="2016-10" db="EMBL/GenBank/DDBJ databases">
        <authorList>
            <person name="Varghese N."/>
            <person name="Submissions S."/>
        </authorList>
    </citation>
    <scope>NUCLEOTIDE SEQUENCE [LARGE SCALE GENOMIC DNA]</scope>
    <source>
        <strain evidence="3">CGMCC 1.3431</strain>
    </source>
</reference>
<dbReference type="InterPro" id="IPR032710">
    <property type="entry name" value="NTF2-like_dom_sf"/>
</dbReference>
<dbReference type="Pfam" id="PF07366">
    <property type="entry name" value="SnoaL"/>
    <property type="match status" value="1"/>
</dbReference>
<organism evidence="2 3">
    <name type="scientific">Asticcacaulis taihuensis</name>
    <dbReference type="NCBI Taxonomy" id="260084"/>
    <lineage>
        <taxon>Bacteria</taxon>
        <taxon>Pseudomonadati</taxon>
        <taxon>Pseudomonadota</taxon>
        <taxon>Alphaproteobacteria</taxon>
        <taxon>Caulobacterales</taxon>
        <taxon>Caulobacteraceae</taxon>
        <taxon>Asticcacaulis</taxon>
    </lineage>
</organism>
<gene>
    <name evidence="2" type="ORF">SAMN02927928_3687</name>
</gene>
<protein>
    <submittedName>
        <fullName evidence="2">Predicted ester cyclase</fullName>
    </submittedName>
</protein>
<accession>A0A1G4TLG6</accession>
<dbReference type="AlphaFoldDB" id="A0A1G4TLG6"/>
<dbReference type="PANTHER" id="PTHR38436">
    <property type="entry name" value="POLYKETIDE CYCLASE SNOAL-LIKE DOMAIN"/>
    <property type="match status" value="1"/>
</dbReference>
<dbReference type="Proteomes" id="UP000199150">
    <property type="component" value="Unassembled WGS sequence"/>
</dbReference>
<dbReference type="RefSeq" id="WP_090650685.1">
    <property type="nucleotide sequence ID" value="NZ_CBCRYE010000002.1"/>
</dbReference>
<sequence length="160" mass="17457">MNLQKIALVMAAVAGLAICGTAQASPEISPKNKVAIEAFYGALNTHDLSKLDDAVSVDWDDRPLAPQQAPGREGFKPTVKYFFAAFPNLHVTNEQVVEDGNFVVVRSTLSGTQSGEFSGMAPSGKHFSITVMDMHEMRDGKIIRTWHVEDWLGMMFQTGA</sequence>
<dbReference type="InterPro" id="IPR009959">
    <property type="entry name" value="Cyclase_SnoaL-like"/>
</dbReference>
<keyword evidence="1" id="KW-0732">Signal</keyword>
<dbReference type="SUPFAM" id="SSF54427">
    <property type="entry name" value="NTF2-like"/>
    <property type="match status" value="1"/>
</dbReference>
<evidence type="ECO:0000256" key="1">
    <source>
        <dbReference type="SAM" id="SignalP"/>
    </source>
</evidence>
<evidence type="ECO:0000313" key="3">
    <source>
        <dbReference type="Proteomes" id="UP000199150"/>
    </source>
</evidence>
<dbReference type="OrthoDB" id="9182871at2"/>
<feature type="signal peptide" evidence="1">
    <location>
        <begin position="1"/>
        <end position="24"/>
    </location>
</feature>